<feature type="compositionally biased region" description="Basic residues" evidence="1">
    <location>
        <begin position="129"/>
        <end position="138"/>
    </location>
</feature>
<proteinExistence type="predicted"/>
<feature type="compositionally biased region" description="Basic and acidic residues" evidence="1">
    <location>
        <begin position="166"/>
        <end position="218"/>
    </location>
</feature>
<dbReference type="OrthoDB" id="1909326at2759"/>
<protein>
    <submittedName>
        <fullName evidence="2">Uncharacterized protein</fullName>
    </submittedName>
</protein>
<evidence type="ECO:0000313" key="2">
    <source>
        <dbReference type="EMBL" id="CAH9120159.1"/>
    </source>
</evidence>
<reference evidence="2" key="1">
    <citation type="submission" date="2022-07" db="EMBL/GenBank/DDBJ databases">
        <authorList>
            <person name="Macas J."/>
            <person name="Novak P."/>
            <person name="Neumann P."/>
        </authorList>
    </citation>
    <scope>NUCLEOTIDE SEQUENCE</scope>
</reference>
<dbReference type="AlphaFoldDB" id="A0A9P1A0T8"/>
<evidence type="ECO:0000256" key="1">
    <source>
        <dbReference type="SAM" id="MobiDB-lite"/>
    </source>
</evidence>
<keyword evidence="3" id="KW-1185">Reference proteome</keyword>
<feature type="compositionally biased region" description="Basic and acidic residues" evidence="1">
    <location>
        <begin position="318"/>
        <end position="327"/>
    </location>
</feature>
<accession>A0A9P1A0T8</accession>
<organism evidence="2 3">
    <name type="scientific">Cuscuta europaea</name>
    <name type="common">European dodder</name>
    <dbReference type="NCBI Taxonomy" id="41803"/>
    <lineage>
        <taxon>Eukaryota</taxon>
        <taxon>Viridiplantae</taxon>
        <taxon>Streptophyta</taxon>
        <taxon>Embryophyta</taxon>
        <taxon>Tracheophyta</taxon>
        <taxon>Spermatophyta</taxon>
        <taxon>Magnoliopsida</taxon>
        <taxon>eudicotyledons</taxon>
        <taxon>Gunneridae</taxon>
        <taxon>Pentapetalae</taxon>
        <taxon>asterids</taxon>
        <taxon>lamiids</taxon>
        <taxon>Solanales</taxon>
        <taxon>Convolvulaceae</taxon>
        <taxon>Cuscuteae</taxon>
        <taxon>Cuscuta</taxon>
        <taxon>Cuscuta subgen. Cuscuta</taxon>
    </lineage>
</organism>
<gene>
    <name evidence="2" type="ORF">CEURO_LOCUS22623</name>
</gene>
<feature type="compositionally biased region" description="Polar residues" evidence="1">
    <location>
        <begin position="239"/>
        <end position="254"/>
    </location>
</feature>
<feature type="region of interest" description="Disordered" evidence="1">
    <location>
        <begin position="127"/>
        <end position="260"/>
    </location>
</feature>
<dbReference type="PANTHER" id="PTHR34196">
    <property type="entry name" value="OS02G0697700 PROTEIN"/>
    <property type="match status" value="1"/>
</dbReference>
<comment type="caution">
    <text evidence="2">The sequence shown here is derived from an EMBL/GenBank/DDBJ whole genome shotgun (WGS) entry which is preliminary data.</text>
</comment>
<feature type="compositionally biased region" description="Basic and acidic residues" evidence="1">
    <location>
        <begin position="139"/>
        <end position="158"/>
    </location>
</feature>
<feature type="compositionally biased region" description="Basic residues" evidence="1">
    <location>
        <begin position="219"/>
        <end position="235"/>
    </location>
</feature>
<dbReference type="Proteomes" id="UP001152484">
    <property type="component" value="Unassembled WGS sequence"/>
</dbReference>
<dbReference type="PANTHER" id="PTHR34196:SF2">
    <property type="entry name" value="OS02G0697700 PROTEIN"/>
    <property type="match status" value="1"/>
</dbReference>
<sequence>MLGIFSRLSVIKGGHRRAQSALDKREDLGSKLEGGTVVGTASAAVLAGDGCTHHGITEVEIAFNPAEHPSEPFADNNNDNPIYCPLPEPPAASILNYTWGSLTGTMEDWGLFWEKMREDTRRLCERIRKISPQRNNRHSQKESRTNSHSQELQKESRTVSHLRKKPREEVGKLGEKDKREKMEKEKRSTLENEKRSNMEKEKSSKPEKEKSSNLEKGKPKLRQKCRRRGWSRTVRRCLNSKSKYPSQSQDTSSGPLVLTRADKSSSKSLFEFPESQQNLVIQQNTYGEEEFSDKPSVNLEPEDGTVVGFSRRQIISGRPDENNHQDKAIGASRLNF</sequence>
<dbReference type="EMBL" id="CAMAPE010000082">
    <property type="protein sequence ID" value="CAH9120159.1"/>
    <property type="molecule type" value="Genomic_DNA"/>
</dbReference>
<name>A0A9P1A0T8_CUSEU</name>
<feature type="region of interest" description="Disordered" evidence="1">
    <location>
        <begin position="316"/>
        <end position="336"/>
    </location>
</feature>
<evidence type="ECO:0000313" key="3">
    <source>
        <dbReference type="Proteomes" id="UP001152484"/>
    </source>
</evidence>